<evidence type="ECO:0000259" key="13">
    <source>
        <dbReference type="PROSITE" id="PS50926"/>
    </source>
</evidence>
<evidence type="ECO:0000256" key="4">
    <source>
        <dbReference type="ARBA" id="ARBA00022679"/>
    </source>
</evidence>
<sequence>MARSFHKNKKPRDRFTVEIESLDQDGRGVAHREGKAVFVEGALPHEVVTYERIRNKTSFEIGRLVELHNEGPLRVKPRCPHFGLEPGCCGGCAMQHLDPFAQVAIKQRVLLDALWHIGKTKPENILPPIYGPFWGYRHRARFTVRDVTKKGGVLVGFHERSSSYVADMHSCAILPKHVSDMIDPLRELVSTLTIRQRLPQIEVAVDGHGRTALVFRNLEPLGEGDEEKLLAFGDQYGADIWLQAKGPDSAAPIRPELENALGLYLSEFDVRIAFKPTDFTQVNHALNETMVSRAVRLLRLTPESRVVDFFCGLGNFTLPLARRSARVIGLEGSEGLVSRAKAGAAENGLADKTDFVARNLFTWSEQDWDAIWKKMGGIDRLLLDPPREGAQAVCQVLAATDKRPERVVYVSCNPATLARDCAILQHQGGWRLLEAGVMNMFPHTGHVESMAVLVPGPKPIPSEKAEDKAESGDSRPAEAA</sequence>
<accession>A0A388SBC4</accession>
<evidence type="ECO:0000256" key="11">
    <source>
        <dbReference type="PROSITE-ProRule" id="PRU10015"/>
    </source>
</evidence>
<feature type="active site" evidence="11">
    <location>
        <position position="412"/>
    </location>
</feature>
<reference evidence="14 15" key="1">
    <citation type="journal article" date="2018" name="Int. J. Syst. Evol. Microbiol.">
        <title>Mesosutterella multiformis gen. nov., sp. nov., a member of the family Sutterellaceae and Sutterella megalosphaeroides sp. nov., isolated from human faeces.</title>
        <authorList>
            <person name="Sakamoto M."/>
            <person name="Ikeyama N."/>
            <person name="Kunihiro T."/>
            <person name="Iino T."/>
            <person name="Yuki M."/>
            <person name="Ohkuma M."/>
        </authorList>
    </citation>
    <scope>NUCLEOTIDE SEQUENCE [LARGE SCALE GENOMIC DNA]</scope>
    <source>
        <strain evidence="14 15">4NBBH2</strain>
    </source>
</reference>
<comment type="caution">
    <text evidence="14">The sequence shown here is derived from an EMBL/GenBank/DDBJ whole genome shotgun (WGS) entry which is preliminary data.</text>
</comment>
<dbReference type="NCBIfam" id="TIGR00479">
    <property type="entry name" value="rumA"/>
    <property type="match status" value="1"/>
</dbReference>
<organism evidence="14 15">
    <name type="scientific">Mesosutterella multiformis</name>
    <dbReference type="NCBI Taxonomy" id="2259133"/>
    <lineage>
        <taxon>Bacteria</taxon>
        <taxon>Pseudomonadati</taxon>
        <taxon>Pseudomonadota</taxon>
        <taxon>Betaproteobacteria</taxon>
        <taxon>Burkholderiales</taxon>
        <taxon>Sutterellaceae</taxon>
        <taxon>Mesosutterella</taxon>
    </lineage>
</organism>
<dbReference type="InterPro" id="IPR012340">
    <property type="entry name" value="NA-bd_OB-fold"/>
</dbReference>
<evidence type="ECO:0000256" key="2">
    <source>
        <dbReference type="ARBA" id="ARBA00022552"/>
    </source>
</evidence>
<dbReference type="PROSITE" id="PS01231">
    <property type="entry name" value="TRMA_2"/>
    <property type="match status" value="1"/>
</dbReference>
<dbReference type="PROSITE" id="PS51687">
    <property type="entry name" value="SAM_MT_RNA_M5U"/>
    <property type="match status" value="1"/>
</dbReference>
<keyword evidence="1 9" id="KW-0004">4Fe-4S</keyword>
<dbReference type="Gene3D" id="2.40.50.1070">
    <property type="match status" value="1"/>
</dbReference>
<dbReference type="InterPro" id="IPR001566">
    <property type="entry name" value="23S_rRNA_MeTrfase_RlmD"/>
</dbReference>
<dbReference type="OrthoDB" id="9804590at2"/>
<comment type="catalytic activity">
    <reaction evidence="9">
        <text>uridine(1939) in 23S rRNA + S-adenosyl-L-methionine = 5-methyluridine(1939) in 23S rRNA + S-adenosyl-L-homocysteine + H(+)</text>
        <dbReference type="Rhea" id="RHEA:42908"/>
        <dbReference type="Rhea" id="RHEA-COMP:10278"/>
        <dbReference type="Rhea" id="RHEA-COMP:10279"/>
        <dbReference type="ChEBI" id="CHEBI:15378"/>
        <dbReference type="ChEBI" id="CHEBI:57856"/>
        <dbReference type="ChEBI" id="CHEBI:59789"/>
        <dbReference type="ChEBI" id="CHEBI:65315"/>
        <dbReference type="ChEBI" id="CHEBI:74447"/>
        <dbReference type="EC" id="2.1.1.190"/>
    </reaction>
</comment>
<evidence type="ECO:0000256" key="9">
    <source>
        <dbReference type="HAMAP-Rule" id="MF_01010"/>
    </source>
</evidence>
<evidence type="ECO:0000313" key="14">
    <source>
        <dbReference type="EMBL" id="GBO92943.1"/>
    </source>
</evidence>
<evidence type="ECO:0000256" key="7">
    <source>
        <dbReference type="ARBA" id="ARBA00023004"/>
    </source>
</evidence>
<dbReference type="PANTHER" id="PTHR11061:SF49">
    <property type="entry name" value="23S RRNA (URACIL(1939)-C(5))-METHYLTRANSFERASE RLMD"/>
    <property type="match status" value="1"/>
</dbReference>
<dbReference type="InterPro" id="IPR030391">
    <property type="entry name" value="MeTrfase_TrmA_CS"/>
</dbReference>
<dbReference type="GO" id="GO:0070475">
    <property type="term" value="P:rRNA base methylation"/>
    <property type="evidence" value="ECO:0007669"/>
    <property type="project" value="TreeGrafter"/>
</dbReference>
<feature type="binding site" evidence="9">
    <location>
        <position position="359"/>
    </location>
    <ligand>
        <name>S-adenosyl-L-methionine</name>
        <dbReference type="ChEBI" id="CHEBI:59789"/>
    </ligand>
</feature>
<feature type="binding site" evidence="9 10">
    <location>
        <position position="281"/>
    </location>
    <ligand>
        <name>S-adenosyl-L-methionine</name>
        <dbReference type="ChEBI" id="CHEBI:59789"/>
    </ligand>
</feature>
<dbReference type="NCBIfam" id="NF009639">
    <property type="entry name" value="PRK13168.1"/>
    <property type="match status" value="1"/>
</dbReference>
<dbReference type="GO" id="GO:0003723">
    <property type="term" value="F:RNA binding"/>
    <property type="evidence" value="ECO:0007669"/>
    <property type="project" value="InterPro"/>
</dbReference>
<dbReference type="Gene3D" id="2.40.50.140">
    <property type="entry name" value="Nucleic acid-binding proteins"/>
    <property type="match status" value="1"/>
</dbReference>
<dbReference type="Gene3D" id="3.40.50.150">
    <property type="entry name" value="Vaccinia Virus protein VP39"/>
    <property type="match status" value="1"/>
</dbReference>
<dbReference type="RefSeq" id="WP_116269432.1">
    <property type="nucleotide sequence ID" value="NZ_BGZJ01000001.1"/>
</dbReference>
<feature type="binding site" evidence="9">
    <location>
        <position position="79"/>
    </location>
    <ligand>
        <name>[4Fe-4S] cluster</name>
        <dbReference type="ChEBI" id="CHEBI:49883"/>
    </ligand>
</feature>
<dbReference type="CDD" id="cd02440">
    <property type="entry name" value="AdoMet_MTases"/>
    <property type="match status" value="1"/>
</dbReference>
<feature type="binding site" evidence="9">
    <location>
        <position position="315"/>
    </location>
    <ligand>
        <name>S-adenosyl-L-methionine</name>
        <dbReference type="ChEBI" id="CHEBI:59789"/>
    </ligand>
</feature>
<feature type="binding site" evidence="9">
    <location>
        <position position="171"/>
    </location>
    <ligand>
        <name>[4Fe-4S] cluster</name>
        <dbReference type="ChEBI" id="CHEBI:49883"/>
    </ligand>
</feature>
<dbReference type="InterPro" id="IPR010280">
    <property type="entry name" value="U5_MeTrfase_fam"/>
</dbReference>
<dbReference type="SUPFAM" id="SSF53335">
    <property type="entry name" value="S-adenosyl-L-methionine-dependent methyltransferases"/>
    <property type="match status" value="1"/>
</dbReference>
<name>A0A388SBC4_9BURK</name>
<evidence type="ECO:0000256" key="1">
    <source>
        <dbReference type="ARBA" id="ARBA00022485"/>
    </source>
</evidence>
<evidence type="ECO:0000256" key="12">
    <source>
        <dbReference type="SAM" id="MobiDB-lite"/>
    </source>
</evidence>
<evidence type="ECO:0000256" key="8">
    <source>
        <dbReference type="ARBA" id="ARBA00023014"/>
    </source>
</evidence>
<feature type="active site" description="Nucleophile" evidence="9 10">
    <location>
        <position position="412"/>
    </location>
</feature>
<dbReference type="Pfam" id="PF05958">
    <property type="entry name" value="tRNA_U5-meth_tr"/>
    <property type="match status" value="1"/>
</dbReference>
<feature type="compositionally biased region" description="Basic and acidic residues" evidence="12">
    <location>
        <begin position="461"/>
        <end position="480"/>
    </location>
</feature>
<dbReference type="InterPro" id="IPR030390">
    <property type="entry name" value="MeTrfase_TrmA_AS"/>
</dbReference>
<evidence type="ECO:0000256" key="5">
    <source>
        <dbReference type="ARBA" id="ARBA00022691"/>
    </source>
</evidence>
<dbReference type="PANTHER" id="PTHR11061">
    <property type="entry name" value="RNA M5U METHYLTRANSFERASE"/>
    <property type="match status" value="1"/>
</dbReference>
<evidence type="ECO:0000256" key="6">
    <source>
        <dbReference type="ARBA" id="ARBA00022723"/>
    </source>
</evidence>
<feature type="binding site" evidence="9 10">
    <location>
        <position position="310"/>
    </location>
    <ligand>
        <name>S-adenosyl-L-methionine</name>
        <dbReference type="ChEBI" id="CHEBI:59789"/>
    </ligand>
</feature>
<dbReference type="Proteomes" id="UP000266091">
    <property type="component" value="Unassembled WGS sequence"/>
</dbReference>
<keyword evidence="6 9" id="KW-0479">Metal-binding</keyword>
<dbReference type="EMBL" id="BGZJ01000001">
    <property type="protein sequence ID" value="GBO92943.1"/>
    <property type="molecule type" value="Genomic_DNA"/>
</dbReference>
<dbReference type="InterPro" id="IPR002792">
    <property type="entry name" value="TRAM_dom"/>
</dbReference>
<dbReference type="HAMAP" id="MF_01010">
    <property type="entry name" value="23SrRNA_methyltr_RlmD"/>
    <property type="match status" value="1"/>
</dbReference>
<keyword evidence="8 9" id="KW-0411">Iron-sulfur</keyword>
<feature type="region of interest" description="Disordered" evidence="12">
    <location>
        <begin position="455"/>
        <end position="480"/>
    </location>
</feature>
<feature type="domain" description="TRAM" evidence="13">
    <location>
        <begin position="7"/>
        <end position="66"/>
    </location>
</feature>
<dbReference type="GO" id="GO:0070041">
    <property type="term" value="F:rRNA (uridine-C5-)-methyltransferase activity"/>
    <property type="evidence" value="ECO:0007669"/>
    <property type="project" value="UniProtKB-UniRule"/>
</dbReference>
<dbReference type="PROSITE" id="PS01230">
    <property type="entry name" value="TRMA_1"/>
    <property type="match status" value="1"/>
</dbReference>
<dbReference type="GO" id="GO:0051539">
    <property type="term" value="F:4 iron, 4 sulfur cluster binding"/>
    <property type="evidence" value="ECO:0007669"/>
    <property type="project" value="UniProtKB-KW"/>
</dbReference>
<keyword evidence="7 9" id="KW-0408">Iron</keyword>
<dbReference type="EC" id="2.1.1.190" evidence="9"/>
<evidence type="ECO:0000313" key="15">
    <source>
        <dbReference type="Proteomes" id="UP000266091"/>
    </source>
</evidence>
<keyword evidence="5 9" id="KW-0949">S-adenosyl-L-methionine</keyword>
<feature type="binding site" evidence="9">
    <location>
        <position position="89"/>
    </location>
    <ligand>
        <name>[4Fe-4S] cluster</name>
        <dbReference type="ChEBI" id="CHEBI:49883"/>
    </ligand>
</feature>
<evidence type="ECO:0000256" key="3">
    <source>
        <dbReference type="ARBA" id="ARBA00022603"/>
    </source>
</evidence>
<dbReference type="SUPFAM" id="SSF50249">
    <property type="entry name" value="Nucleic acid-binding proteins"/>
    <property type="match status" value="1"/>
</dbReference>
<keyword evidence="3 9" id="KW-0489">Methyltransferase</keyword>
<comment type="function">
    <text evidence="9">Catalyzes the formation of 5-methyl-uridine at position 1939 (m5U1939) in 23S rRNA.</text>
</comment>
<feature type="binding site" evidence="9">
    <location>
        <position position="92"/>
    </location>
    <ligand>
        <name>[4Fe-4S] cluster</name>
        <dbReference type="ChEBI" id="CHEBI:49883"/>
    </ligand>
</feature>
<keyword evidence="15" id="KW-1185">Reference proteome</keyword>
<keyword evidence="2 9" id="KW-0698">rRNA processing</keyword>
<comment type="similarity">
    <text evidence="9">Belongs to the class I-like SAM-binding methyltransferase superfamily. RNA M5U methyltransferase family. RlmD subfamily.</text>
</comment>
<keyword evidence="4 9" id="KW-0808">Transferase</keyword>
<dbReference type="PROSITE" id="PS50926">
    <property type="entry name" value="TRAM"/>
    <property type="match status" value="1"/>
</dbReference>
<evidence type="ECO:0000256" key="10">
    <source>
        <dbReference type="PROSITE-ProRule" id="PRU01024"/>
    </source>
</evidence>
<dbReference type="GO" id="GO:0005506">
    <property type="term" value="F:iron ion binding"/>
    <property type="evidence" value="ECO:0007669"/>
    <property type="project" value="UniProtKB-UniRule"/>
</dbReference>
<dbReference type="InterPro" id="IPR029063">
    <property type="entry name" value="SAM-dependent_MTases_sf"/>
</dbReference>
<protein>
    <recommendedName>
        <fullName evidence="9">23S rRNA (uracil(1939)-C(5))-methyltransferase RlmD</fullName>
        <ecNumber evidence="9">2.1.1.190</ecNumber>
    </recommendedName>
    <alternativeName>
        <fullName evidence="9">23S rRNA(m5U1939)-methyltransferase</fullName>
    </alternativeName>
</protein>
<dbReference type="AlphaFoldDB" id="A0A388SBC4"/>
<gene>
    <name evidence="9 14" type="primary">rlmD</name>
    <name evidence="14" type="ORF">MESMUL_02970</name>
</gene>
<proteinExistence type="inferred from homology"/>
<dbReference type="Pfam" id="PF01938">
    <property type="entry name" value="TRAM"/>
    <property type="match status" value="1"/>
</dbReference>
<feature type="binding site" evidence="9 10">
    <location>
        <position position="331"/>
    </location>
    <ligand>
        <name>S-adenosyl-L-methionine</name>
        <dbReference type="ChEBI" id="CHEBI:59789"/>
    </ligand>
</feature>
<feature type="binding site" evidence="9 10">
    <location>
        <position position="384"/>
    </location>
    <ligand>
        <name>S-adenosyl-L-methionine</name>
        <dbReference type="ChEBI" id="CHEBI:59789"/>
    </ligand>
</feature>
<accession>A0A401LL55</accession>